<dbReference type="InterPro" id="IPR027417">
    <property type="entry name" value="P-loop_NTPase"/>
</dbReference>
<dbReference type="Proteomes" id="UP000556026">
    <property type="component" value="Unassembled WGS sequence"/>
</dbReference>
<proteinExistence type="inferred from homology"/>
<dbReference type="PANTHER" id="PTHR30258:SF13">
    <property type="entry name" value="SECRETION PATHWAY ATPASE-RELATED"/>
    <property type="match status" value="1"/>
</dbReference>
<dbReference type="InterPro" id="IPR037257">
    <property type="entry name" value="T2SS_E_N_sf"/>
</dbReference>
<keyword evidence="2" id="KW-0547">Nucleotide-binding</keyword>
<protein>
    <submittedName>
        <fullName evidence="5">Type II secretion system protein E</fullName>
    </submittedName>
</protein>
<keyword evidence="3" id="KW-0067">ATP-binding</keyword>
<feature type="domain" description="Bacterial type II secretion system protein E" evidence="4">
    <location>
        <begin position="418"/>
        <end position="432"/>
    </location>
</feature>
<dbReference type="Pfam" id="PF05157">
    <property type="entry name" value="MshEN"/>
    <property type="match status" value="1"/>
</dbReference>
<evidence type="ECO:0000256" key="3">
    <source>
        <dbReference type="ARBA" id="ARBA00022840"/>
    </source>
</evidence>
<dbReference type="Pfam" id="PF00437">
    <property type="entry name" value="T2SSE"/>
    <property type="match status" value="1"/>
</dbReference>
<dbReference type="FunFam" id="3.40.50.300:FF:000398">
    <property type="entry name" value="Type IV pilus assembly ATPase PilB"/>
    <property type="match status" value="1"/>
</dbReference>
<organism evidence="5 6">
    <name type="scientific">Geomonas silvestris</name>
    <dbReference type="NCBI Taxonomy" id="2740184"/>
    <lineage>
        <taxon>Bacteria</taxon>
        <taxon>Pseudomonadati</taxon>
        <taxon>Thermodesulfobacteriota</taxon>
        <taxon>Desulfuromonadia</taxon>
        <taxon>Geobacterales</taxon>
        <taxon>Geobacteraceae</taxon>
        <taxon>Geomonas</taxon>
    </lineage>
</organism>
<comment type="caution">
    <text evidence="5">The sequence shown here is derived from an EMBL/GenBank/DDBJ whole genome shotgun (WGS) entry which is preliminary data.</text>
</comment>
<dbReference type="SUPFAM" id="SSF160246">
    <property type="entry name" value="EspE N-terminal domain-like"/>
    <property type="match status" value="1"/>
</dbReference>
<dbReference type="RefSeq" id="WP_183356650.1">
    <property type="nucleotide sequence ID" value="NZ_BLXX01000021.1"/>
</dbReference>
<dbReference type="InterPro" id="IPR007831">
    <property type="entry name" value="T2SS_GspE_N"/>
</dbReference>
<evidence type="ECO:0000313" key="5">
    <source>
        <dbReference type="EMBL" id="GFO61864.1"/>
    </source>
</evidence>
<dbReference type="SUPFAM" id="SSF52540">
    <property type="entry name" value="P-loop containing nucleoside triphosphate hydrolases"/>
    <property type="match status" value="1"/>
</dbReference>
<dbReference type="CDD" id="cd01129">
    <property type="entry name" value="PulE-GspE-like"/>
    <property type="match status" value="1"/>
</dbReference>
<accession>A0A6V8MPK5</accession>
<dbReference type="AlphaFoldDB" id="A0A6V8MPK5"/>
<comment type="similarity">
    <text evidence="1">Belongs to the GSP E family.</text>
</comment>
<dbReference type="GO" id="GO:0016887">
    <property type="term" value="F:ATP hydrolysis activity"/>
    <property type="evidence" value="ECO:0007669"/>
    <property type="project" value="TreeGrafter"/>
</dbReference>
<name>A0A6V8MPK5_9BACT</name>
<reference evidence="6" key="1">
    <citation type="submission" date="2020-06" db="EMBL/GenBank/DDBJ databases">
        <title>Draft genomic sequence of Geomonas sp. Red330.</title>
        <authorList>
            <person name="Itoh H."/>
            <person name="Zhenxing X."/>
            <person name="Ushijima N."/>
            <person name="Masuda Y."/>
            <person name="Shiratori Y."/>
            <person name="Senoo K."/>
        </authorList>
    </citation>
    <scope>NUCLEOTIDE SEQUENCE [LARGE SCALE GENOMIC DNA]</scope>
    <source>
        <strain evidence="6">Red330</strain>
    </source>
</reference>
<dbReference type="PANTHER" id="PTHR30258">
    <property type="entry name" value="TYPE II SECRETION SYSTEM PROTEIN GSPE-RELATED"/>
    <property type="match status" value="1"/>
</dbReference>
<keyword evidence="6" id="KW-1185">Reference proteome</keyword>
<dbReference type="GO" id="GO:0005886">
    <property type="term" value="C:plasma membrane"/>
    <property type="evidence" value="ECO:0007669"/>
    <property type="project" value="TreeGrafter"/>
</dbReference>
<sequence length="595" mass="65901">MSKRKAVTIHNVGQILLRRGLIDQAQSKLLDEQGEAQAARLQGAQQAGYSRRLQQTPQKASPAEVIASLNLEIPGSGGKLLSEDAITEVLAEAVGLPYLKINPMKLDLELVTTHISRPFALKHLIVPVGFSDGLLTLAVADPFNDEVVEELKSLKRMEFKRVLASRSDILKILREFFGFRASVKAAEHEVGSAVDLGNLEQFVRLKLGHDIEGTDRNIVSAVDFLLQYAFDQRASDIHIEPKRDKSLVRLRVDGVLHNVHDVPRQLHPPMVSRIKMLSRMDLAEKRRPQDGRIKTSHGGKEIELRVSTLPVAFGEKVVIRIFDPDILMQELDQIGFYPREFQLYSSFIKRPNGIILVTGPTGSGKTTTLYSSLRALSSPEVNIVTVEDPIEMVMEEFNQVGVQSAIGVTFDKVLRNILRQDPDIIMIGEIRDRETAENAVQAALTGHLVLSTLHTNDAPSSVTRLVDLGVPPFLITSTVIGIIAQRLLRKICSSCKKERELSADEIEYLGLKRGARVSFGEGCAECRGTGYKGRTGIFEVLEVNEKLRAVIGERLDLGQLQEVARQDGLVPLRDLAIRKMLEGVTTYEEVIAVTG</sequence>
<gene>
    <name evidence="5" type="ORF">GMST_41890</name>
</gene>
<dbReference type="Gene3D" id="3.30.300.160">
    <property type="entry name" value="Type II secretion system, protein E, N-terminal domain"/>
    <property type="match status" value="1"/>
</dbReference>
<dbReference type="Gene3D" id="3.40.50.300">
    <property type="entry name" value="P-loop containing nucleotide triphosphate hydrolases"/>
    <property type="match status" value="1"/>
</dbReference>
<evidence type="ECO:0000256" key="1">
    <source>
        <dbReference type="ARBA" id="ARBA00006611"/>
    </source>
</evidence>
<dbReference type="Gene3D" id="3.30.450.90">
    <property type="match status" value="1"/>
</dbReference>
<dbReference type="PROSITE" id="PS00662">
    <property type="entry name" value="T2SP_E"/>
    <property type="match status" value="1"/>
</dbReference>
<dbReference type="GO" id="GO:0005524">
    <property type="term" value="F:ATP binding"/>
    <property type="evidence" value="ECO:0007669"/>
    <property type="project" value="UniProtKB-KW"/>
</dbReference>
<evidence type="ECO:0000313" key="6">
    <source>
        <dbReference type="Proteomes" id="UP000556026"/>
    </source>
</evidence>
<evidence type="ECO:0000259" key="4">
    <source>
        <dbReference type="PROSITE" id="PS00662"/>
    </source>
</evidence>
<dbReference type="InterPro" id="IPR001482">
    <property type="entry name" value="T2SS/T4SS_dom"/>
</dbReference>
<evidence type="ECO:0000256" key="2">
    <source>
        <dbReference type="ARBA" id="ARBA00022741"/>
    </source>
</evidence>
<dbReference type="EMBL" id="BLXX01000021">
    <property type="protein sequence ID" value="GFO61864.1"/>
    <property type="molecule type" value="Genomic_DNA"/>
</dbReference>